<dbReference type="Proteomes" id="UP000694287">
    <property type="component" value="Unassembled WGS sequence"/>
</dbReference>
<evidence type="ECO:0000313" key="5">
    <source>
        <dbReference type="Proteomes" id="UP000694287"/>
    </source>
</evidence>
<dbReference type="EMBL" id="JADQDK010000001">
    <property type="protein sequence ID" value="MBW0133949.1"/>
    <property type="molecule type" value="Genomic_DNA"/>
</dbReference>
<dbReference type="PANTHER" id="PTHR10509">
    <property type="entry name" value="O-METHYLTRANSFERASE-RELATED"/>
    <property type="match status" value="1"/>
</dbReference>
<dbReference type="InterPro" id="IPR002935">
    <property type="entry name" value="SAM_O-MeTrfase"/>
</dbReference>
<protein>
    <submittedName>
        <fullName evidence="4">Class I SAM-dependent methyltransferase</fullName>
    </submittedName>
</protein>
<gene>
    <name evidence="4" type="ORF">I4I81_06735</name>
</gene>
<dbReference type="InterPro" id="IPR050362">
    <property type="entry name" value="Cation-dep_OMT"/>
</dbReference>
<evidence type="ECO:0000256" key="1">
    <source>
        <dbReference type="ARBA" id="ARBA00022603"/>
    </source>
</evidence>
<keyword evidence="2" id="KW-0808">Transferase</keyword>
<dbReference type="GO" id="GO:0008168">
    <property type="term" value="F:methyltransferase activity"/>
    <property type="evidence" value="ECO:0007669"/>
    <property type="project" value="UniProtKB-KW"/>
</dbReference>
<comment type="caution">
    <text evidence="4">The sequence shown here is derived from an EMBL/GenBank/DDBJ whole genome shotgun (WGS) entry which is preliminary data.</text>
</comment>
<dbReference type="PROSITE" id="PS51682">
    <property type="entry name" value="SAM_OMT_I"/>
    <property type="match status" value="1"/>
</dbReference>
<proteinExistence type="predicted"/>
<evidence type="ECO:0000256" key="3">
    <source>
        <dbReference type="ARBA" id="ARBA00022691"/>
    </source>
</evidence>
<dbReference type="PANTHER" id="PTHR10509:SF14">
    <property type="entry name" value="CAFFEOYL-COA O-METHYLTRANSFERASE 3-RELATED"/>
    <property type="match status" value="1"/>
</dbReference>
<evidence type="ECO:0000256" key="2">
    <source>
        <dbReference type="ARBA" id="ARBA00022679"/>
    </source>
</evidence>
<reference evidence="4 5" key="1">
    <citation type="submission" date="2020-11" db="EMBL/GenBank/DDBJ databases">
        <title>Pseudonocardia abyssalis sp. nov. and Pseudonocardia oceani sp. nov., description and phylogenomic analysis of two novel actinomycetes isolated from the deep Southern Ocean.</title>
        <authorList>
            <person name="Parra J."/>
        </authorList>
    </citation>
    <scope>NUCLEOTIDE SEQUENCE [LARGE SCALE GENOMIC DNA]</scope>
    <source>
        <strain evidence="4 5">KRD-168</strain>
    </source>
</reference>
<keyword evidence="3" id="KW-0949">S-adenosyl-L-methionine</keyword>
<accession>A0ABS6UQ82</accession>
<evidence type="ECO:0000313" key="4">
    <source>
        <dbReference type="EMBL" id="MBW0133949.1"/>
    </source>
</evidence>
<keyword evidence="1 4" id="KW-0489">Methyltransferase</keyword>
<dbReference type="Pfam" id="PF01596">
    <property type="entry name" value="Methyltransf_3"/>
    <property type="match status" value="1"/>
</dbReference>
<dbReference type="CDD" id="cd02440">
    <property type="entry name" value="AdoMet_MTases"/>
    <property type="match status" value="1"/>
</dbReference>
<name>A0ABS6UQ82_9PSEU</name>
<sequence length="272" mass="28873">MRAARPVTPAGILARELDELSRLLDDLVHPATAARLRRAATLAGGLDPYVGRCTTPESPALAALARRTRERDWDERSGDGVVLALEQEMLSGHVEGRLLAFLVHVTRARRVLEIGMFTGYSALAMAEALPDGGELVACEIDADVARLAQECFAASPCGARISVRVAPALDTLRDLAAEGARFDLVFVDADKAGYPAYLDALLGRDDGDTGLLAPGGTVAVDNTLMQGEPWLPDEPSANGAAIAAFNSAVARDARIEQVLVPLRDGLTLIRRV</sequence>
<keyword evidence="5" id="KW-1185">Reference proteome</keyword>
<dbReference type="GO" id="GO:0032259">
    <property type="term" value="P:methylation"/>
    <property type="evidence" value="ECO:0007669"/>
    <property type="project" value="UniProtKB-KW"/>
</dbReference>
<organism evidence="4 5">
    <name type="scientific">Pseudonocardia abyssalis</name>
    <dbReference type="NCBI Taxonomy" id="2792008"/>
    <lineage>
        <taxon>Bacteria</taxon>
        <taxon>Bacillati</taxon>
        <taxon>Actinomycetota</taxon>
        <taxon>Actinomycetes</taxon>
        <taxon>Pseudonocardiales</taxon>
        <taxon>Pseudonocardiaceae</taxon>
        <taxon>Pseudonocardia</taxon>
    </lineage>
</organism>